<dbReference type="EMBL" id="JROU02001731">
    <property type="protein sequence ID" value="OEH75407.1"/>
    <property type="molecule type" value="Genomic_DNA"/>
</dbReference>
<dbReference type="GeneID" id="34620235"/>
<dbReference type="GO" id="GO:0003924">
    <property type="term" value="F:GTPase activity"/>
    <property type="evidence" value="ECO:0007669"/>
    <property type="project" value="TreeGrafter"/>
</dbReference>
<dbReference type="PANTHER" id="PTHR12858:SF1">
    <property type="entry name" value="PRE-RRNA-PROCESSING PROTEIN TSR1 HOMOLOG"/>
    <property type="match status" value="1"/>
</dbReference>
<protein>
    <submittedName>
        <fullName evidence="2">Duf663 domain-containing protein</fullName>
    </submittedName>
</protein>
<reference evidence="2 3" key="1">
    <citation type="journal article" date="2016" name="BMC Genomics">
        <title>Comparative genomics reveals Cyclospora cayetanensis possesses coccidia-like metabolism and invasion components but unique surface antigens.</title>
        <authorList>
            <person name="Liu S."/>
            <person name="Wang L."/>
            <person name="Zheng H."/>
            <person name="Xu Z."/>
            <person name="Roellig D.M."/>
            <person name="Li N."/>
            <person name="Frace M.A."/>
            <person name="Tang K."/>
            <person name="Arrowood M.J."/>
            <person name="Moss D.M."/>
            <person name="Zhang L."/>
            <person name="Feng Y."/>
            <person name="Xiao L."/>
        </authorList>
    </citation>
    <scope>NUCLEOTIDE SEQUENCE [LARGE SCALE GENOMIC DNA]</scope>
    <source>
        <strain evidence="2 3">CHN_HEN01</strain>
    </source>
</reference>
<dbReference type="Pfam" id="PF08142">
    <property type="entry name" value="AARP2CN"/>
    <property type="match status" value="1"/>
</dbReference>
<dbReference type="SMART" id="SM01362">
    <property type="entry name" value="DUF663"/>
    <property type="match status" value="1"/>
</dbReference>
<dbReference type="GO" id="GO:0000462">
    <property type="term" value="P:maturation of SSU-rRNA from tricistronic rRNA transcript (SSU-rRNA, 5.8S rRNA, LSU-rRNA)"/>
    <property type="evidence" value="ECO:0007669"/>
    <property type="project" value="TreeGrafter"/>
</dbReference>
<organism evidence="2 3">
    <name type="scientific">Cyclospora cayetanensis</name>
    <dbReference type="NCBI Taxonomy" id="88456"/>
    <lineage>
        <taxon>Eukaryota</taxon>
        <taxon>Sar</taxon>
        <taxon>Alveolata</taxon>
        <taxon>Apicomplexa</taxon>
        <taxon>Conoidasida</taxon>
        <taxon>Coccidia</taxon>
        <taxon>Eucoccidiorida</taxon>
        <taxon>Eimeriorina</taxon>
        <taxon>Eimeriidae</taxon>
        <taxon>Cyclospora</taxon>
    </lineage>
</organism>
<dbReference type="GO" id="GO:0005525">
    <property type="term" value="F:GTP binding"/>
    <property type="evidence" value="ECO:0007669"/>
    <property type="project" value="TreeGrafter"/>
</dbReference>
<dbReference type="Pfam" id="PF04950">
    <property type="entry name" value="RIBIOP_C"/>
    <property type="match status" value="2"/>
</dbReference>
<dbReference type="InterPro" id="IPR012948">
    <property type="entry name" value="AARP2CN"/>
</dbReference>
<evidence type="ECO:0000313" key="2">
    <source>
        <dbReference type="EMBL" id="OEH75407.1"/>
    </source>
</evidence>
<evidence type="ECO:0000313" key="3">
    <source>
        <dbReference type="Proteomes" id="UP000095192"/>
    </source>
</evidence>
<dbReference type="VEuPathDB" id="ToxoDB:cyc_03563"/>
<accession>A0A1D3CW33</accession>
<comment type="similarity">
    <text evidence="1">Belongs to the TRAFAC class translation factor GTPase superfamily. Bms1-like GTPase family. TSR1 subfamily.</text>
</comment>
<dbReference type="AlphaFoldDB" id="A0A1D3CW33"/>
<name>A0A1D3CW33_9EIME</name>
<dbReference type="OrthoDB" id="119302at2759"/>
<gene>
    <name evidence="2" type="ORF">cyc_03563</name>
</gene>
<evidence type="ECO:0000256" key="1">
    <source>
        <dbReference type="ARBA" id="ARBA00038288"/>
    </source>
</evidence>
<proteinExistence type="inferred from homology"/>
<dbReference type="InterPro" id="IPR007034">
    <property type="entry name" value="BMS1_TSR1_C"/>
</dbReference>
<dbReference type="GO" id="GO:0030688">
    <property type="term" value="C:preribosome, small subunit precursor"/>
    <property type="evidence" value="ECO:0007669"/>
    <property type="project" value="TreeGrafter"/>
</dbReference>
<dbReference type="GO" id="GO:0000479">
    <property type="term" value="P:endonucleolytic cleavage of tricistronic rRNA transcript (SSU-rRNA, 5.8S rRNA, LSU-rRNA)"/>
    <property type="evidence" value="ECO:0007669"/>
    <property type="project" value="TreeGrafter"/>
</dbReference>
<dbReference type="SMART" id="SM00785">
    <property type="entry name" value="AARP2CN"/>
    <property type="match status" value="1"/>
</dbReference>
<dbReference type="GO" id="GO:0034511">
    <property type="term" value="F:U3 snoRNA binding"/>
    <property type="evidence" value="ECO:0007669"/>
    <property type="project" value="TreeGrafter"/>
</dbReference>
<sequence length="927" mass="102569">MGHRHRSSLKQHNKAFKGSSSKPKSLKEKRKAAAANALALSANRGVTKAGRLQQSKRRRLQQLRDLHQKRAASSEGPPPKVILLLPFSDAVSVDKVFHALAQELLSNDANSAVEAAPEILSMEEDGPPSINSAALESSAAPLEQHSRYLYTLPAYARNPMIPKKHQQQILMVPAPRICASGSERESSMHHEGASPERPSELLRYMDLCSSCDVLVCLFGGHCSYENSAFSEQGYKVLKALKLQGLPPSVIGIGCTDAAVLEPGRAVEGKGAVTESTKFMRRFFESEFGAERKFFGVGASTDWSSVLRAFGAAASVEQVNLQEKSISKRAEAAAFRQRGHLLALSWRVAWHRLSSDAATEPEPCLEVSGLVRGAGLTCKLPVHITGVGDFVLTRIEAIESSAPKRREPAGLADSAARNSETLGTDLQGVVEASQPLQPLDMAAMEQTWPTAEEICGEDRASEPSRRRVRVPKNVGDYERAWLESDTDGSHYGSGDEEQMHSGDEIQVEDGIASDSQPAPLSHTPDDVDDDWKLLESAEQHSMREDNEAYATQRREAAEMEKDFPDQMDTPLDIPAKERFQKYRGLKSFRSSPWAKNEDLPLEYGRIIEVSSLKGLARYAHRAHAELCQVSSGFAGRFCRLWLPLRHSYVLRQMVQQQQPQLEGSDLDNALITAMGCRLANRFAVSSLNNTGPPPCASADGDLMLPDFLLLSQLLQHESQVAVVHSQVTFCDEEALKGKDPVLMACGFRRFPASPIYSEEPRQGIRSAAKWKLKRWAEPGATLTATVYAPLVLPPSPCIMLRSEKTASDGVRVSAWGSVLPANKASSRLIIKRVLLSGHPFKVHRRKAVVRFMFFNPDDVRWFTPIELHTKKGLRGNIVEPLGTHGYMKCKFNDYLKQNDEVLLPLYRRVFPKWYPESWGGSPNQQPMD</sequence>
<dbReference type="InterPro" id="IPR039761">
    <property type="entry name" value="Bms1/Tsr1"/>
</dbReference>
<dbReference type="VEuPathDB" id="ToxoDB:LOC34620235"/>
<dbReference type="Proteomes" id="UP000095192">
    <property type="component" value="Unassembled WGS sequence"/>
</dbReference>
<keyword evidence="3" id="KW-1185">Reference proteome</keyword>
<comment type="caution">
    <text evidence="2">The sequence shown here is derived from an EMBL/GenBank/DDBJ whole genome shotgun (WGS) entry which is preliminary data.</text>
</comment>
<dbReference type="PANTHER" id="PTHR12858">
    <property type="entry name" value="RIBOSOME BIOGENESIS PROTEIN"/>
    <property type="match status" value="1"/>
</dbReference>
<dbReference type="GO" id="GO:0005634">
    <property type="term" value="C:nucleus"/>
    <property type="evidence" value="ECO:0007669"/>
    <property type="project" value="InterPro"/>
</dbReference>